<dbReference type="Proteomes" id="UP000831701">
    <property type="component" value="Chromosome 23"/>
</dbReference>
<organism evidence="1 2">
    <name type="scientific">Scortum barcoo</name>
    <name type="common">barcoo grunter</name>
    <dbReference type="NCBI Taxonomy" id="214431"/>
    <lineage>
        <taxon>Eukaryota</taxon>
        <taxon>Metazoa</taxon>
        <taxon>Chordata</taxon>
        <taxon>Craniata</taxon>
        <taxon>Vertebrata</taxon>
        <taxon>Euteleostomi</taxon>
        <taxon>Actinopterygii</taxon>
        <taxon>Neopterygii</taxon>
        <taxon>Teleostei</taxon>
        <taxon>Neoteleostei</taxon>
        <taxon>Acanthomorphata</taxon>
        <taxon>Eupercaria</taxon>
        <taxon>Centrarchiformes</taxon>
        <taxon>Terapontoidei</taxon>
        <taxon>Terapontidae</taxon>
        <taxon>Scortum</taxon>
    </lineage>
</organism>
<accession>A0ACB8VCS2</accession>
<comment type="caution">
    <text evidence="1">The sequence shown here is derived from an EMBL/GenBank/DDBJ whole genome shotgun (WGS) entry which is preliminary data.</text>
</comment>
<proteinExistence type="predicted"/>
<sequence>MEYCFLKGFLAVLLIQHCTSDGLSGVYSCYKTPKRFDAISLDPSTFIQSSTVDTLQDGQASPQDPELPPAEVIPVVAPPSLKEVQQAMQEASEQVEGRGAEEVLKELLERVVEAALGQVEGGGESKADEAKEQEETEEDAPGVDEGENESDTEAEVLEQAVEEEVEGEDMGAKGEDTGIEGEQEVAEVDAHAAEEGKGAVEGEVETAAGSVEETTASVETEGGEEEGEEVIDESLDAEINQEVVEEAVAALEEIEGHLTVEETGVEENKEQVVSLVDEGAAETETQEIEETPGVVEVEVGGEPAQDTVPESEPSVADVEQIEDARGEGEALEEETQVDEIEGDGVVPPSDNLEIEGTQSVVREPVEEEEEVSIVKDAEGPEAEDEQGHLEVEGGAAAEEVEAEGTEVGEAEGGENHEESVIKEESVALVNEGGEQLAEEEEHVGIQTPLGVEKKDQDVLVISAFEPDDGAEASIEQSLENQAPTPSSSLGEVEAKEDALGGNEIATPTDDLLPDDPVVAQPTLDNSVKDVLAESSQAEGEEPGEANELVEDTAGTTETSELGLEAWKIGAISAAVFLVVETVVIVIYIIKCRNKNSAPALQRACEEGCVEPEAATGGDCSDDTLPAGNGDTQQIAALDPSDVASTLAQNKEPHEGEHVVAMSDLPPSSTEESANTGPGPDSSQDLRTSVL</sequence>
<evidence type="ECO:0000313" key="2">
    <source>
        <dbReference type="Proteomes" id="UP000831701"/>
    </source>
</evidence>
<dbReference type="EMBL" id="CM041553">
    <property type="protein sequence ID" value="KAI3353259.1"/>
    <property type="molecule type" value="Genomic_DNA"/>
</dbReference>
<gene>
    <name evidence="1" type="ORF">L3Q82_019798</name>
</gene>
<protein>
    <submittedName>
        <fullName evidence="1">Uncharacterized protein</fullName>
    </submittedName>
</protein>
<evidence type="ECO:0000313" key="1">
    <source>
        <dbReference type="EMBL" id="KAI3353259.1"/>
    </source>
</evidence>
<name>A0ACB8VCS2_9TELE</name>
<reference evidence="1" key="1">
    <citation type="submission" date="2022-04" db="EMBL/GenBank/DDBJ databases">
        <title>Jade perch genome.</title>
        <authorList>
            <person name="Chao B."/>
        </authorList>
    </citation>
    <scope>NUCLEOTIDE SEQUENCE</scope>
    <source>
        <strain evidence="1">CB-2022</strain>
    </source>
</reference>
<keyword evidence="2" id="KW-1185">Reference proteome</keyword>